<dbReference type="Proteomes" id="UP000516957">
    <property type="component" value="Unassembled WGS sequence"/>
</dbReference>
<dbReference type="AlphaFoldDB" id="A0A7Y9F229"/>
<dbReference type="PANTHER" id="PTHR43571:SF1">
    <property type="entry name" value="NADP-SPECIFIC GLUTAMATE DEHYDROGENASE 1-RELATED"/>
    <property type="match status" value="1"/>
</dbReference>
<evidence type="ECO:0000256" key="6">
    <source>
        <dbReference type="PIRSR" id="PIRSR000185-2"/>
    </source>
</evidence>
<evidence type="ECO:0000313" key="11">
    <source>
        <dbReference type="Proteomes" id="UP000516957"/>
    </source>
</evidence>
<dbReference type="SUPFAM" id="SSF53223">
    <property type="entry name" value="Aminoacid dehydrogenase-like, N-terminal domain"/>
    <property type="match status" value="1"/>
</dbReference>
<dbReference type="GO" id="GO:0000166">
    <property type="term" value="F:nucleotide binding"/>
    <property type="evidence" value="ECO:0007669"/>
    <property type="project" value="UniProtKB-KW"/>
</dbReference>
<dbReference type="Gene3D" id="3.40.50.10860">
    <property type="entry name" value="Leucine Dehydrogenase, chain A, domain 1"/>
    <property type="match status" value="1"/>
</dbReference>
<evidence type="ECO:0000256" key="7">
    <source>
        <dbReference type="PIRSR" id="PIRSR000185-3"/>
    </source>
</evidence>
<keyword evidence="6" id="KW-0520">NAD</keyword>
<sequence>MASLDPVLDDHYQTVLARNPGEREFHQAVLEVLETLSPVVRRHPEYADQSVIERICEPERQLIFRVPWVDDKGVVQVNRAFRVEFNSALGPYKGGLRFHPSVYLGIVKFLGFEQVFKNALTGMPIGGGKGGSDFDPKGRSDGEVMRFCQSLMTELYRHLGEYTDVPAGDIGVGEREIGYLFGQYKRITNRYESGVLTGKGLAYGGSQVRKEATGYGTVFFTEQMLAAAGKGISGRRVVVSGSGNVAIYAAAKAAELGAQVVACSDSSGYVVDEAGLDIDLLRRVKEVDRARISAYADEREGARFVEGGDVWEVACEVALPCATQNELDADAATTLVENGVLAVAEGANMPCTPDAVDVFQKGGVLFAPGKAANAGGVATSALEMQQNASRDSWTAAHTEERLHQIMAGIHESCAGAAEEYGTPGDYVAGANIAGFRRVADAMLALGVV</sequence>
<feature type="binding site" evidence="6">
    <location>
        <position position="380"/>
    </location>
    <ligand>
        <name>substrate</name>
    </ligand>
</feature>
<dbReference type="Gene3D" id="3.40.50.720">
    <property type="entry name" value="NAD(P)-binding Rossmann-like Domain"/>
    <property type="match status" value="1"/>
</dbReference>
<feature type="binding site" evidence="6">
    <location>
        <position position="168"/>
    </location>
    <ligand>
        <name>substrate</name>
    </ligand>
</feature>
<evidence type="ECO:0000256" key="5">
    <source>
        <dbReference type="PIRSR" id="PIRSR000185-1"/>
    </source>
</evidence>
<dbReference type="InterPro" id="IPR033922">
    <property type="entry name" value="NAD_bind_Glu_DH"/>
</dbReference>
<dbReference type="GO" id="GO:0005829">
    <property type="term" value="C:cytosol"/>
    <property type="evidence" value="ECO:0007669"/>
    <property type="project" value="TreeGrafter"/>
</dbReference>
<organism evidence="10 11">
    <name type="scientific">Nocardioides marinisabuli</name>
    <dbReference type="NCBI Taxonomy" id="419476"/>
    <lineage>
        <taxon>Bacteria</taxon>
        <taxon>Bacillati</taxon>
        <taxon>Actinomycetota</taxon>
        <taxon>Actinomycetes</taxon>
        <taxon>Propionibacteriales</taxon>
        <taxon>Nocardioidaceae</taxon>
        <taxon>Nocardioides</taxon>
    </lineage>
</organism>
<feature type="binding site" evidence="6">
    <location>
        <position position="244"/>
    </location>
    <ligand>
        <name>NAD(+)</name>
        <dbReference type="ChEBI" id="CHEBI:57540"/>
    </ligand>
</feature>
<evidence type="ECO:0000313" key="10">
    <source>
        <dbReference type="EMBL" id="NYD58099.1"/>
    </source>
</evidence>
<dbReference type="PANTHER" id="PTHR43571">
    <property type="entry name" value="NADP-SPECIFIC GLUTAMATE DEHYDROGENASE 1-RELATED"/>
    <property type="match status" value="1"/>
</dbReference>
<dbReference type="PRINTS" id="PR00082">
    <property type="entry name" value="GLFDHDRGNASE"/>
</dbReference>
<evidence type="ECO:0000256" key="8">
    <source>
        <dbReference type="RuleBase" id="RU004417"/>
    </source>
</evidence>
<feature type="active site" description="Proton donor" evidence="5">
    <location>
        <position position="129"/>
    </location>
</feature>
<comment type="caution">
    <text evidence="10">The sequence shown here is derived from an EMBL/GenBank/DDBJ whole genome shotgun (WGS) entry which is preliminary data.</text>
</comment>
<dbReference type="InterPro" id="IPR014362">
    <property type="entry name" value="Glu_DH"/>
</dbReference>
<protein>
    <recommendedName>
        <fullName evidence="4">Glutamate dehydrogenase</fullName>
    </recommendedName>
</protein>
<dbReference type="FunFam" id="1.10.285.10:FF:000001">
    <property type="entry name" value="Glutamate dehydrogenase"/>
    <property type="match status" value="1"/>
</dbReference>
<dbReference type="PIRSF" id="PIRSF000185">
    <property type="entry name" value="Glu_DH"/>
    <property type="match status" value="1"/>
</dbReference>
<feature type="domain" description="Glutamate/phenylalanine/leucine/valine/L-tryptophan dehydrogenase C-terminal" evidence="9">
    <location>
        <begin position="206"/>
        <end position="446"/>
    </location>
</feature>
<dbReference type="InterPro" id="IPR050724">
    <property type="entry name" value="Glu_Leu_Phe_Val_DH"/>
</dbReference>
<feature type="binding site" evidence="6">
    <location>
        <position position="213"/>
    </location>
    <ligand>
        <name>NAD(+)</name>
        <dbReference type="ChEBI" id="CHEBI:57540"/>
    </ligand>
</feature>
<feature type="binding site" evidence="6">
    <location>
        <position position="93"/>
    </location>
    <ligand>
        <name>substrate</name>
    </ligand>
</feature>
<feature type="binding site" evidence="6">
    <location>
        <position position="117"/>
    </location>
    <ligand>
        <name>substrate</name>
    </ligand>
</feature>
<dbReference type="GO" id="GO:0004354">
    <property type="term" value="F:glutamate dehydrogenase (NADP+) activity"/>
    <property type="evidence" value="ECO:0007669"/>
    <property type="project" value="TreeGrafter"/>
</dbReference>
<dbReference type="Gene3D" id="1.10.285.10">
    <property type="entry name" value="Glutamate Dehydrogenase, chain A, domain 3"/>
    <property type="match status" value="2"/>
</dbReference>
<dbReference type="Pfam" id="PF02812">
    <property type="entry name" value="ELFV_dehydrog_N"/>
    <property type="match status" value="1"/>
</dbReference>
<accession>A0A7Y9F229</accession>
<keyword evidence="3 4" id="KW-0560">Oxidoreductase</keyword>
<dbReference type="SUPFAM" id="SSF51735">
    <property type="entry name" value="NAD(P)-binding Rossmann-fold domains"/>
    <property type="match status" value="1"/>
</dbReference>
<dbReference type="SMART" id="SM00839">
    <property type="entry name" value="ELFV_dehydrog"/>
    <property type="match status" value="1"/>
</dbReference>
<evidence type="ECO:0000256" key="2">
    <source>
        <dbReference type="ARBA" id="ARBA00011643"/>
    </source>
</evidence>
<dbReference type="FunFam" id="3.40.50.720:FF:000030">
    <property type="entry name" value="Glutamate dehydrogenase"/>
    <property type="match status" value="1"/>
</dbReference>
<gene>
    <name evidence="10" type="ORF">BKA08_002337</name>
</gene>
<proteinExistence type="inferred from homology"/>
<dbReference type="CDD" id="cd05313">
    <property type="entry name" value="NAD_bind_2_Glu_DH"/>
    <property type="match status" value="1"/>
</dbReference>
<dbReference type="InterPro" id="IPR006095">
    <property type="entry name" value="Glu/Leu/Phe/Val/Trp_DH"/>
</dbReference>
<dbReference type="InterPro" id="IPR036291">
    <property type="entry name" value="NAD(P)-bd_dom_sf"/>
</dbReference>
<keyword evidence="6" id="KW-0547">Nucleotide-binding</keyword>
<comment type="subunit">
    <text evidence="2">Homohexamer.</text>
</comment>
<keyword evidence="11" id="KW-1185">Reference proteome</keyword>
<dbReference type="InterPro" id="IPR046346">
    <property type="entry name" value="Aminoacid_DH-like_N_sf"/>
</dbReference>
<reference evidence="10 11" key="1">
    <citation type="submission" date="2020-07" db="EMBL/GenBank/DDBJ databases">
        <title>Sequencing the genomes of 1000 actinobacteria strains.</title>
        <authorList>
            <person name="Klenk H.-P."/>
        </authorList>
    </citation>
    <scope>NUCLEOTIDE SEQUENCE [LARGE SCALE GENOMIC DNA]</scope>
    <source>
        <strain evidence="10 11">DSM 18965</strain>
    </source>
</reference>
<dbReference type="FunFam" id="3.40.50.10860:FF:000002">
    <property type="entry name" value="Glutamate dehydrogenase"/>
    <property type="match status" value="1"/>
</dbReference>
<evidence type="ECO:0000259" key="9">
    <source>
        <dbReference type="SMART" id="SM00839"/>
    </source>
</evidence>
<dbReference type="InterPro" id="IPR006096">
    <property type="entry name" value="Glu/Leu/Phe/Val/Trp_DH_C"/>
</dbReference>
<feature type="binding site" evidence="6">
    <location>
        <position position="114"/>
    </location>
    <ligand>
        <name>substrate</name>
    </ligand>
</feature>
<evidence type="ECO:0000256" key="1">
    <source>
        <dbReference type="ARBA" id="ARBA00006382"/>
    </source>
</evidence>
<dbReference type="RefSeq" id="WP_179615761.1">
    <property type="nucleotide sequence ID" value="NZ_CP059163.1"/>
</dbReference>
<dbReference type="GO" id="GO:0006537">
    <property type="term" value="P:glutamate biosynthetic process"/>
    <property type="evidence" value="ECO:0007669"/>
    <property type="project" value="TreeGrafter"/>
</dbReference>
<evidence type="ECO:0000256" key="3">
    <source>
        <dbReference type="ARBA" id="ARBA00023002"/>
    </source>
</evidence>
<evidence type="ECO:0000256" key="4">
    <source>
        <dbReference type="PIRNR" id="PIRNR000185"/>
    </source>
</evidence>
<dbReference type="InterPro" id="IPR006097">
    <property type="entry name" value="Glu/Leu/Phe/Val/Trp_DH_dimer"/>
</dbReference>
<dbReference type="EMBL" id="JACCBE010000001">
    <property type="protein sequence ID" value="NYD58099.1"/>
    <property type="molecule type" value="Genomic_DNA"/>
</dbReference>
<dbReference type="NCBIfam" id="NF006929">
    <property type="entry name" value="PRK09414.1"/>
    <property type="match status" value="1"/>
</dbReference>
<comment type="similarity">
    <text evidence="1 4 8">Belongs to the Glu/Leu/Phe/Val dehydrogenases family.</text>
</comment>
<dbReference type="Pfam" id="PF00208">
    <property type="entry name" value="ELFV_dehydrog"/>
    <property type="match status" value="1"/>
</dbReference>
<feature type="site" description="Important for catalysis" evidence="7">
    <location>
        <position position="169"/>
    </location>
</feature>
<name>A0A7Y9F229_9ACTN</name>